<keyword evidence="1" id="KW-0472">Membrane</keyword>
<dbReference type="EMBL" id="WWNE01000006">
    <property type="protein sequence ID" value="NBG66116.1"/>
    <property type="molecule type" value="Genomic_DNA"/>
</dbReference>
<feature type="transmembrane region" description="Helical" evidence="1">
    <location>
        <begin position="83"/>
        <end position="105"/>
    </location>
</feature>
<gene>
    <name evidence="2" type="ORF">GQN54_08290</name>
</gene>
<dbReference type="PANTHER" id="PTHR43424:SF1">
    <property type="entry name" value="LOCUS PUTATIVE PROTEIN 1-RELATED"/>
    <property type="match status" value="1"/>
</dbReference>
<keyword evidence="1" id="KW-1133">Transmembrane helix</keyword>
<feature type="transmembrane region" description="Helical" evidence="1">
    <location>
        <begin position="346"/>
        <end position="374"/>
    </location>
</feature>
<feature type="transmembrane region" description="Helical" evidence="1">
    <location>
        <begin position="138"/>
        <end position="158"/>
    </location>
</feature>
<feature type="transmembrane region" description="Helical" evidence="1">
    <location>
        <begin position="309"/>
        <end position="326"/>
    </location>
</feature>
<dbReference type="AlphaFoldDB" id="A0A6N9NHG0"/>
<evidence type="ECO:0000313" key="3">
    <source>
        <dbReference type="Proteomes" id="UP000470771"/>
    </source>
</evidence>
<feature type="transmembrane region" description="Helical" evidence="1">
    <location>
        <begin position="46"/>
        <end position="63"/>
    </location>
</feature>
<accession>A0A6N9NHG0</accession>
<feature type="transmembrane region" description="Helical" evidence="1">
    <location>
        <begin position="240"/>
        <end position="261"/>
    </location>
</feature>
<feature type="transmembrane region" description="Helical" evidence="1">
    <location>
        <begin position="111"/>
        <end position="131"/>
    </location>
</feature>
<name>A0A6N9NHG0_9FLAO</name>
<feature type="transmembrane region" description="Helical" evidence="1">
    <location>
        <begin position="282"/>
        <end position="303"/>
    </location>
</feature>
<protein>
    <submittedName>
        <fullName evidence="2">Uncharacterized protein</fullName>
    </submittedName>
</protein>
<feature type="transmembrane region" description="Helical" evidence="1">
    <location>
        <begin position="21"/>
        <end position="40"/>
    </location>
</feature>
<dbReference type="RefSeq" id="WP_160633059.1">
    <property type="nucleotide sequence ID" value="NZ_WWNE01000006.1"/>
</dbReference>
<proteinExistence type="predicted"/>
<dbReference type="PANTHER" id="PTHR43424">
    <property type="entry name" value="LOCUS PUTATIVE PROTEIN 1-RELATED"/>
    <property type="match status" value="1"/>
</dbReference>
<keyword evidence="1" id="KW-0812">Transmembrane</keyword>
<sequence>MNKTAKTIKRTKFIGLEGLNFAVRPIHTSLISLLVIRLISKDLWGQFVYFLLAIEIITMFLNWGQRAYLMREFSLQPQRISSLLSTTLMARIPLLIVATLVLFVWPNFRAYFWSLFLWLIFKWLANLFESLIKYNRHYWHSILAEMLAMVAAVGYLLIQYPSIKISEVIFAFMLSSIVRLLVLSPLLSTIRLLKINRNRLKSNLKSTFPLFAISFTALLQMKGDLYTATFFLDDIKLAEYQVMISFLVLGQTISWIILGPFQKNLYRWKQTNIGELKKKYRLLGMLISFVFSILLFLGLDLFYKIHLDYWYIVLFYVYVFLLYIYLIESQLLLKHRLENRLLKFNVLAIIASVILSIVLIPFFGILGALISGIISKSLMAVLVVKDAKKIIIET</sequence>
<reference evidence="2 3" key="1">
    <citation type="submission" date="2019-12" db="EMBL/GenBank/DDBJ databases">
        <authorList>
            <person name="Zhao J."/>
        </authorList>
    </citation>
    <scope>NUCLEOTIDE SEQUENCE [LARGE SCALE GENOMIC DNA]</scope>
    <source>
        <strain evidence="2 3">S-15</strain>
    </source>
</reference>
<evidence type="ECO:0000256" key="1">
    <source>
        <dbReference type="SAM" id="Phobius"/>
    </source>
</evidence>
<dbReference type="InterPro" id="IPR052556">
    <property type="entry name" value="PolySynth_Transporter"/>
</dbReference>
<feature type="transmembrane region" description="Helical" evidence="1">
    <location>
        <begin position="170"/>
        <end position="190"/>
    </location>
</feature>
<organism evidence="2 3">
    <name type="scientific">Acidiluteibacter ferrifornacis</name>
    <dbReference type="NCBI Taxonomy" id="2692424"/>
    <lineage>
        <taxon>Bacteria</taxon>
        <taxon>Pseudomonadati</taxon>
        <taxon>Bacteroidota</taxon>
        <taxon>Flavobacteriia</taxon>
        <taxon>Flavobacteriales</taxon>
        <taxon>Cryomorphaceae</taxon>
        <taxon>Acidiluteibacter</taxon>
    </lineage>
</organism>
<evidence type="ECO:0000313" key="2">
    <source>
        <dbReference type="EMBL" id="NBG66116.1"/>
    </source>
</evidence>
<keyword evidence="3" id="KW-1185">Reference proteome</keyword>
<comment type="caution">
    <text evidence="2">The sequence shown here is derived from an EMBL/GenBank/DDBJ whole genome shotgun (WGS) entry which is preliminary data.</text>
</comment>
<dbReference type="Proteomes" id="UP000470771">
    <property type="component" value="Unassembled WGS sequence"/>
</dbReference>